<dbReference type="RefSeq" id="WP_249249120.1">
    <property type="nucleotide sequence ID" value="NZ_JAKIKT010000004.1"/>
</dbReference>
<keyword evidence="1" id="KW-0732">Signal</keyword>
<gene>
    <name evidence="2" type="ORF">L2725_11725</name>
</gene>
<dbReference type="Proteomes" id="UP001202831">
    <property type="component" value="Unassembled WGS sequence"/>
</dbReference>
<reference evidence="2 3" key="1">
    <citation type="submission" date="2022-01" db="EMBL/GenBank/DDBJ databases">
        <title>Whole genome-based taxonomy of the Shewanellaceae.</title>
        <authorList>
            <person name="Martin-Rodriguez A.J."/>
        </authorList>
    </citation>
    <scope>NUCLEOTIDE SEQUENCE [LARGE SCALE GENOMIC DNA]</scope>
    <source>
        <strain evidence="2 3">DSM 21332</strain>
    </source>
</reference>
<protein>
    <submittedName>
        <fullName evidence="2">ABC transporter substrate-binding protein</fullName>
    </submittedName>
</protein>
<dbReference type="PIRSF" id="PIRSF004649">
    <property type="entry name" value="MlaC"/>
    <property type="match status" value="1"/>
</dbReference>
<keyword evidence="3" id="KW-1185">Reference proteome</keyword>
<dbReference type="PANTHER" id="PTHR36573">
    <property type="entry name" value="INTERMEMBRANE PHOSPHOLIPID TRANSPORT SYSTEM BINDING PROTEIN MLAC"/>
    <property type="match status" value="1"/>
</dbReference>
<dbReference type="EMBL" id="JAKIKT010000004">
    <property type="protein sequence ID" value="MCL2914433.1"/>
    <property type="molecule type" value="Genomic_DNA"/>
</dbReference>
<organism evidence="2 3">
    <name type="scientific">Shewanella corallii</name>
    <dbReference type="NCBI Taxonomy" id="560080"/>
    <lineage>
        <taxon>Bacteria</taxon>
        <taxon>Pseudomonadati</taxon>
        <taxon>Pseudomonadota</taxon>
        <taxon>Gammaproteobacteria</taxon>
        <taxon>Alteromonadales</taxon>
        <taxon>Shewanellaceae</taxon>
        <taxon>Shewanella</taxon>
    </lineage>
</organism>
<sequence>MWKRVITGIMGLVFMVGSYTVMADDKVNTADPYAMMETVANQTFDRFKADTAKIEADKNYLKVVVEEELMPHVDYRYAGLKAMGRHVRAATKEQRQQFVEAFRAYLITTYADALGSYTDQTVEFGPSRPVGNAKDVRVYVKILDASRPEINVEFRLRKQKDNSWKAYDLKAEGISILRSKTEEFDGLIRQHGLDKFIEMLNEKASEPVKVDEKAAA</sequence>
<proteinExistence type="predicted"/>
<dbReference type="Gene3D" id="3.10.450.710">
    <property type="entry name" value="Tgt2/MlaC"/>
    <property type="match status" value="1"/>
</dbReference>
<name>A0ABT0N7M0_9GAMM</name>
<accession>A0ABT0N7M0</accession>
<feature type="chain" id="PRO_5046662625" evidence="1">
    <location>
        <begin position="24"/>
        <end position="216"/>
    </location>
</feature>
<comment type="caution">
    <text evidence="2">The sequence shown here is derived from an EMBL/GenBank/DDBJ whole genome shotgun (WGS) entry which is preliminary data.</text>
</comment>
<dbReference type="Pfam" id="PF05494">
    <property type="entry name" value="MlaC"/>
    <property type="match status" value="1"/>
</dbReference>
<evidence type="ECO:0000313" key="2">
    <source>
        <dbReference type="EMBL" id="MCL2914433.1"/>
    </source>
</evidence>
<feature type="signal peptide" evidence="1">
    <location>
        <begin position="1"/>
        <end position="23"/>
    </location>
</feature>
<dbReference type="InterPro" id="IPR008869">
    <property type="entry name" value="MlaC/ttg2D"/>
</dbReference>
<dbReference type="PANTHER" id="PTHR36573:SF1">
    <property type="entry name" value="INTERMEMBRANE PHOSPHOLIPID TRANSPORT SYSTEM BINDING PROTEIN MLAC"/>
    <property type="match status" value="1"/>
</dbReference>
<evidence type="ECO:0000256" key="1">
    <source>
        <dbReference type="SAM" id="SignalP"/>
    </source>
</evidence>
<evidence type="ECO:0000313" key="3">
    <source>
        <dbReference type="Proteomes" id="UP001202831"/>
    </source>
</evidence>
<dbReference type="InterPro" id="IPR042245">
    <property type="entry name" value="Tgt2/MlaC_sf"/>
</dbReference>